<protein>
    <submittedName>
        <fullName evidence="1">Uncharacterized protein</fullName>
    </submittedName>
</protein>
<name>A0ABD1ZQR5_9MARC</name>
<dbReference type="EMBL" id="JBHFFA010000001">
    <property type="protein sequence ID" value="KAL2652584.1"/>
    <property type="molecule type" value="Genomic_DNA"/>
</dbReference>
<evidence type="ECO:0000313" key="2">
    <source>
        <dbReference type="Proteomes" id="UP001605036"/>
    </source>
</evidence>
<reference evidence="1 2" key="1">
    <citation type="submission" date="2024-09" db="EMBL/GenBank/DDBJ databases">
        <title>Chromosome-scale assembly of Riccia fluitans.</title>
        <authorList>
            <person name="Paukszto L."/>
            <person name="Sawicki J."/>
            <person name="Karawczyk K."/>
            <person name="Piernik-Szablinska J."/>
            <person name="Szczecinska M."/>
            <person name="Mazdziarz M."/>
        </authorList>
    </citation>
    <scope>NUCLEOTIDE SEQUENCE [LARGE SCALE GENOMIC DNA]</scope>
    <source>
        <strain evidence="1">Rf_01</strain>
        <tissue evidence="1">Aerial parts of the thallus</tissue>
    </source>
</reference>
<dbReference type="Proteomes" id="UP001605036">
    <property type="component" value="Unassembled WGS sequence"/>
</dbReference>
<keyword evidence="2" id="KW-1185">Reference proteome</keyword>
<comment type="caution">
    <text evidence="1">The sequence shown here is derived from an EMBL/GenBank/DDBJ whole genome shotgun (WGS) entry which is preliminary data.</text>
</comment>
<evidence type="ECO:0000313" key="1">
    <source>
        <dbReference type="EMBL" id="KAL2652584.1"/>
    </source>
</evidence>
<proteinExistence type="predicted"/>
<dbReference type="AlphaFoldDB" id="A0ABD1ZQR5"/>
<gene>
    <name evidence="1" type="ORF">R1flu_020712</name>
</gene>
<organism evidence="1 2">
    <name type="scientific">Riccia fluitans</name>
    <dbReference type="NCBI Taxonomy" id="41844"/>
    <lineage>
        <taxon>Eukaryota</taxon>
        <taxon>Viridiplantae</taxon>
        <taxon>Streptophyta</taxon>
        <taxon>Embryophyta</taxon>
        <taxon>Marchantiophyta</taxon>
        <taxon>Marchantiopsida</taxon>
        <taxon>Marchantiidae</taxon>
        <taxon>Marchantiales</taxon>
        <taxon>Ricciaceae</taxon>
        <taxon>Riccia</taxon>
    </lineage>
</organism>
<accession>A0ABD1ZQR5</accession>
<sequence>MVRTKNAKASMKPSEDYVGDIDAAMELCNQLCDTLEEELVETSNLKHLRTSEPGSLTPNTMGEVATGLKLDVRMVPTASDNVRTLSQSSEIVLPSR</sequence>